<organism evidence="5">
    <name type="scientific">Anopheles sinensis</name>
    <name type="common">Mosquito</name>
    <dbReference type="NCBI Taxonomy" id="74873"/>
    <lineage>
        <taxon>Eukaryota</taxon>
        <taxon>Metazoa</taxon>
        <taxon>Ecdysozoa</taxon>
        <taxon>Arthropoda</taxon>
        <taxon>Hexapoda</taxon>
        <taxon>Insecta</taxon>
        <taxon>Pterygota</taxon>
        <taxon>Neoptera</taxon>
        <taxon>Endopterygota</taxon>
        <taxon>Diptera</taxon>
        <taxon>Nematocera</taxon>
        <taxon>Culicoidea</taxon>
        <taxon>Culicidae</taxon>
        <taxon>Anophelinae</taxon>
        <taxon>Anopheles</taxon>
    </lineage>
</organism>
<evidence type="ECO:0000256" key="2">
    <source>
        <dbReference type="ARBA" id="ARBA00022723"/>
    </source>
</evidence>
<dbReference type="GO" id="GO:0046872">
    <property type="term" value="F:metal ion binding"/>
    <property type="evidence" value="ECO:0007669"/>
    <property type="project" value="UniProtKB-KW"/>
</dbReference>
<sequence length="447" mass="48643">MEPLGGPKGGPRVVSTASSRVPLGRVGSSSARGSTILVAEEDYDEQQDQQVDEEDAGMDEYEGGGAAGVGALGGGSEDMEDTDGALTGNRLFRKKVKRKVHTRTNSASGAGSSLGIGGLGGGANSNQITSSKAKLQMLQEFPTLFIGLRRNRMFLVNALAQSFDLNQRDIVLTLRKIKQNESSARLANFFGIGAAEVDLLFHTSVPKIADCLRNFIVWPDDFTMKLNVPISLRQHFNRIHLILNYLVLRVKQNAVQQLPPSEIGSAYCPVDQCHKLKYLVASTLDGCVCFVSRAFGVQTDDEQLLAQSGFLTKFKTNTNLIAGQNFHNFEDRLANGHDHTNNNGGGGGRNRRPRTAGGATDDDDLERVLGGGGGSCDDDNFEDIVSQKISKSRTFKLKNYIENILENFQNHQMLSPHTCIDGRTFKLLDDIVVIVGALINLQKQEID</sequence>
<evidence type="ECO:0000313" key="6">
    <source>
        <dbReference type="EnsemblMetazoa" id="ASIC012673-PA"/>
    </source>
</evidence>
<dbReference type="EMBL" id="KE525289">
    <property type="protein sequence ID" value="KFB44757.1"/>
    <property type="molecule type" value="Genomic_DNA"/>
</dbReference>
<comment type="cofactor">
    <cofactor evidence="1">
        <name>a divalent metal cation</name>
        <dbReference type="ChEBI" id="CHEBI:60240"/>
    </cofactor>
</comment>
<evidence type="ECO:0000256" key="3">
    <source>
        <dbReference type="SAM" id="MobiDB-lite"/>
    </source>
</evidence>
<dbReference type="AlphaFoldDB" id="A0A084W3G3"/>
<dbReference type="PANTHER" id="PTHR23080:SF144">
    <property type="entry name" value="SPINDLE AND KINETOCHORE ASSOCIATED COMPLEX SUBUNIT 3"/>
    <property type="match status" value="1"/>
</dbReference>
<gene>
    <name evidence="5" type="ORF">ZHAS_00012673</name>
</gene>
<dbReference type="PANTHER" id="PTHR23080">
    <property type="entry name" value="THAP DOMAIN PROTEIN"/>
    <property type="match status" value="1"/>
</dbReference>
<keyword evidence="2" id="KW-0479">Metal-binding</keyword>
<dbReference type="EnsemblMetazoa" id="ASIC012673-RA">
    <property type="protein sequence ID" value="ASIC012673-PA"/>
    <property type="gene ID" value="ASIC012673"/>
</dbReference>
<feature type="domain" description="DDE Tnp4" evidence="4">
    <location>
        <begin position="262"/>
        <end position="327"/>
    </location>
</feature>
<dbReference type="VEuPathDB" id="VectorBase:ASIS018164"/>
<evidence type="ECO:0000259" key="4">
    <source>
        <dbReference type="Pfam" id="PF13359"/>
    </source>
</evidence>
<dbReference type="VEuPathDB" id="VectorBase:ASIC012673"/>
<feature type="region of interest" description="Disordered" evidence="3">
    <location>
        <begin position="97"/>
        <end position="116"/>
    </location>
</feature>
<accession>A0A084W3G3</accession>
<name>A0A084W3G3_ANOSI</name>
<reference evidence="5 7" key="1">
    <citation type="journal article" date="2014" name="BMC Genomics">
        <title>Genome sequence of Anopheles sinensis provides insight into genetics basis of mosquito competence for malaria parasites.</title>
        <authorList>
            <person name="Zhou D."/>
            <person name="Zhang D."/>
            <person name="Ding G."/>
            <person name="Shi L."/>
            <person name="Hou Q."/>
            <person name="Ye Y."/>
            <person name="Xu Y."/>
            <person name="Zhou H."/>
            <person name="Xiong C."/>
            <person name="Li S."/>
            <person name="Yu J."/>
            <person name="Hong S."/>
            <person name="Yu X."/>
            <person name="Zou P."/>
            <person name="Chen C."/>
            <person name="Chang X."/>
            <person name="Wang W."/>
            <person name="Lv Y."/>
            <person name="Sun Y."/>
            <person name="Ma L."/>
            <person name="Shen B."/>
            <person name="Zhu C."/>
        </authorList>
    </citation>
    <scope>NUCLEOTIDE SEQUENCE [LARGE SCALE GENOMIC DNA]</scope>
</reference>
<proteinExistence type="predicted"/>
<dbReference type="OMA" id="MRDMIDC"/>
<dbReference type="Proteomes" id="UP000030765">
    <property type="component" value="Unassembled WGS sequence"/>
</dbReference>
<reference evidence="6" key="2">
    <citation type="submission" date="2020-05" db="UniProtKB">
        <authorList>
            <consortium name="EnsemblMetazoa"/>
        </authorList>
    </citation>
    <scope>IDENTIFICATION</scope>
</reference>
<dbReference type="EMBL" id="ATLV01019995">
    <property type="status" value="NOT_ANNOTATED_CDS"/>
    <property type="molecule type" value="Genomic_DNA"/>
</dbReference>
<evidence type="ECO:0000313" key="5">
    <source>
        <dbReference type="EMBL" id="KFB44757.1"/>
    </source>
</evidence>
<dbReference type="Pfam" id="PF13359">
    <property type="entry name" value="DDE_Tnp_4"/>
    <property type="match status" value="1"/>
</dbReference>
<evidence type="ECO:0000256" key="1">
    <source>
        <dbReference type="ARBA" id="ARBA00001968"/>
    </source>
</evidence>
<feature type="compositionally biased region" description="Acidic residues" evidence="3">
    <location>
        <begin position="39"/>
        <end position="59"/>
    </location>
</feature>
<dbReference type="InterPro" id="IPR027806">
    <property type="entry name" value="HARBI1_dom"/>
</dbReference>
<evidence type="ECO:0000313" key="7">
    <source>
        <dbReference type="Proteomes" id="UP000030765"/>
    </source>
</evidence>
<feature type="region of interest" description="Disordered" evidence="3">
    <location>
        <begin position="332"/>
        <end position="364"/>
    </location>
</feature>
<protein>
    <submittedName>
        <fullName evidence="5">AGAP001368-PA-like protein</fullName>
    </submittedName>
    <submittedName>
        <fullName evidence="6">DDE Tnp4 domain-containing protein</fullName>
    </submittedName>
</protein>
<keyword evidence="7" id="KW-1185">Reference proteome</keyword>
<feature type="region of interest" description="Disordered" evidence="3">
    <location>
        <begin position="1"/>
        <end position="59"/>
    </location>
</feature>
<dbReference type="OrthoDB" id="7782839at2759"/>